<keyword evidence="2" id="KW-1185">Reference proteome</keyword>
<sequence length="88" mass="9864">MLFSATSGTKYTLFISKSMSPRSETDLAFNTNLTKAVHLQHFDLPLPSDLRSHLVKFEKPGNRSKSAGLFGWPVSKILTRNRLGLEND</sequence>
<gene>
    <name evidence="1" type="ORF">LshimejAT787_1800440</name>
</gene>
<evidence type="ECO:0000313" key="1">
    <source>
        <dbReference type="EMBL" id="GLB44707.1"/>
    </source>
</evidence>
<organism evidence="1 2">
    <name type="scientific">Lyophyllum shimeji</name>
    <name type="common">Hon-shimeji</name>
    <name type="synonym">Tricholoma shimeji</name>
    <dbReference type="NCBI Taxonomy" id="47721"/>
    <lineage>
        <taxon>Eukaryota</taxon>
        <taxon>Fungi</taxon>
        <taxon>Dikarya</taxon>
        <taxon>Basidiomycota</taxon>
        <taxon>Agaricomycotina</taxon>
        <taxon>Agaricomycetes</taxon>
        <taxon>Agaricomycetidae</taxon>
        <taxon>Agaricales</taxon>
        <taxon>Tricholomatineae</taxon>
        <taxon>Lyophyllaceae</taxon>
        <taxon>Lyophyllum</taxon>
    </lineage>
</organism>
<proteinExistence type="predicted"/>
<comment type="caution">
    <text evidence="1">The sequence shown here is derived from an EMBL/GenBank/DDBJ whole genome shotgun (WGS) entry which is preliminary data.</text>
</comment>
<name>A0A9P3PX95_LYOSH</name>
<dbReference type="Proteomes" id="UP001063166">
    <property type="component" value="Unassembled WGS sequence"/>
</dbReference>
<accession>A0A9P3PX95</accession>
<dbReference type="EMBL" id="BRPK01000018">
    <property type="protein sequence ID" value="GLB44707.1"/>
    <property type="molecule type" value="Genomic_DNA"/>
</dbReference>
<protein>
    <submittedName>
        <fullName evidence="1">Uncharacterized protein</fullName>
    </submittedName>
</protein>
<reference evidence="1" key="1">
    <citation type="submission" date="2022-07" db="EMBL/GenBank/DDBJ databases">
        <title>The genome of Lyophyllum shimeji provides insight into the initial evolution of ectomycorrhizal fungal genome.</title>
        <authorList>
            <person name="Kobayashi Y."/>
            <person name="Shibata T."/>
            <person name="Hirakawa H."/>
            <person name="Shigenobu S."/>
            <person name="Nishiyama T."/>
            <person name="Yamada A."/>
            <person name="Hasebe M."/>
            <person name="Kawaguchi M."/>
        </authorList>
    </citation>
    <scope>NUCLEOTIDE SEQUENCE</scope>
    <source>
        <strain evidence="1">AT787</strain>
    </source>
</reference>
<dbReference type="AlphaFoldDB" id="A0A9P3PX95"/>
<evidence type="ECO:0000313" key="2">
    <source>
        <dbReference type="Proteomes" id="UP001063166"/>
    </source>
</evidence>